<dbReference type="GO" id="GO:0030246">
    <property type="term" value="F:carbohydrate binding"/>
    <property type="evidence" value="ECO:0007669"/>
    <property type="project" value="InterPro"/>
</dbReference>
<dbReference type="InterPro" id="IPR036573">
    <property type="entry name" value="CBM_sf_5/12"/>
</dbReference>
<dbReference type="EMBL" id="JACHGN010000004">
    <property type="protein sequence ID" value="MBB5132703.1"/>
    <property type="molecule type" value="Genomic_DNA"/>
</dbReference>
<comment type="caution">
    <text evidence="1">The sequence shown here is derived from an EMBL/GenBank/DDBJ whole genome shotgun (WGS) entry which is preliminary data.</text>
</comment>
<dbReference type="AlphaFoldDB" id="A0A840P474"/>
<dbReference type="SUPFAM" id="SSF51055">
    <property type="entry name" value="Carbohydrate binding domain"/>
    <property type="match status" value="1"/>
</dbReference>
<evidence type="ECO:0000313" key="1">
    <source>
        <dbReference type="EMBL" id="MBB5132703.1"/>
    </source>
</evidence>
<dbReference type="GO" id="GO:0005975">
    <property type="term" value="P:carbohydrate metabolic process"/>
    <property type="evidence" value="ECO:0007669"/>
    <property type="project" value="InterPro"/>
</dbReference>
<dbReference type="GO" id="GO:0004553">
    <property type="term" value="F:hydrolase activity, hydrolyzing O-glycosyl compounds"/>
    <property type="evidence" value="ECO:0007669"/>
    <property type="project" value="InterPro"/>
</dbReference>
<accession>A0A840P474</accession>
<reference evidence="1 2" key="1">
    <citation type="submission" date="2020-08" db="EMBL/GenBank/DDBJ databases">
        <title>Genomic Encyclopedia of Type Strains, Phase IV (KMG-IV): sequencing the most valuable type-strain genomes for metagenomic binning, comparative biology and taxonomic classification.</title>
        <authorList>
            <person name="Goeker M."/>
        </authorList>
    </citation>
    <scope>NUCLEOTIDE SEQUENCE [LARGE SCALE GENOMIC DNA]</scope>
    <source>
        <strain evidence="1 2">DSM 45615</strain>
    </source>
</reference>
<evidence type="ECO:0008006" key="3">
    <source>
        <dbReference type="Google" id="ProtNLM"/>
    </source>
</evidence>
<proteinExistence type="predicted"/>
<name>A0A840P474_9ACTN</name>
<evidence type="ECO:0000313" key="2">
    <source>
        <dbReference type="Proteomes" id="UP000578449"/>
    </source>
</evidence>
<protein>
    <recommendedName>
        <fullName evidence="3">Chitin-binding type-3 domain-containing protein</fullName>
    </recommendedName>
</protein>
<dbReference type="GO" id="GO:0005576">
    <property type="term" value="C:extracellular region"/>
    <property type="evidence" value="ECO:0007669"/>
    <property type="project" value="InterPro"/>
</dbReference>
<keyword evidence="2" id="KW-1185">Reference proteome</keyword>
<gene>
    <name evidence="1" type="ORF">HNP84_002419</name>
</gene>
<dbReference type="Proteomes" id="UP000578449">
    <property type="component" value="Unassembled WGS sequence"/>
</dbReference>
<sequence length="171" mass="18202">MTGLDKLPSGVRRAEQSDIAVASSLVAAAEYCGSYEIWSPTRWYGAGTLVGYKGRVWERLTSGSGGEPGVSFIWTDRGACPAPPPPSLDLSSLSPRGELLLTTLTPTLTAQATSVSGAVLNYEFDVCPAHIQQGPECVSSGQLSNGVNKWKVPTGALKWSAQYQWRVIVTV</sequence>
<dbReference type="RefSeq" id="WP_185049657.1">
    <property type="nucleotide sequence ID" value="NZ_BAABIX010000003.1"/>
</dbReference>
<organism evidence="1 2">
    <name type="scientific">Thermocatellispora tengchongensis</name>
    <dbReference type="NCBI Taxonomy" id="1073253"/>
    <lineage>
        <taxon>Bacteria</taxon>
        <taxon>Bacillati</taxon>
        <taxon>Actinomycetota</taxon>
        <taxon>Actinomycetes</taxon>
        <taxon>Streptosporangiales</taxon>
        <taxon>Streptosporangiaceae</taxon>
        <taxon>Thermocatellispora</taxon>
    </lineage>
</organism>